<evidence type="ECO:0000313" key="2">
    <source>
        <dbReference type="Proteomes" id="UP000248079"/>
    </source>
</evidence>
<gene>
    <name evidence="1" type="ORF">DF185_01930</name>
</gene>
<reference evidence="1 2" key="1">
    <citation type="submission" date="2018-05" db="EMBL/GenBank/DDBJ databases">
        <title>Marinifilum breve JC075T sp. nov., a marine bacterium isolated from Yongle Blue Hole in the South China Sea.</title>
        <authorList>
            <person name="Fu T."/>
        </authorList>
    </citation>
    <scope>NUCLEOTIDE SEQUENCE [LARGE SCALE GENOMIC DNA]</scope>
    <source>
        <strain evidence="1 2">JC075</strain>
    </source>
</reference>
<name>A0A2V4A2D8_9BACT</name>
<dbReference type="RefSeq" id="WP_110359034.1">
    <property type="nucleotide sequence ID" value="NZ_QFLI01000001.1"/>
</dbReference>
<dbReference type="OrthoDB" id="1122228at2"/>
<proteinExistence type="predicted"/>
<sequence length="105" mass="12290">MNYIELIKLITNGEWRNVESQEVCSFFWTEPDQSINIKFISGEKAGKTDSHKFVKLYLSKEQQEDCHALQFQSNLFTSEFCLESEDSHLFVSSKVFGDMELERHS</sequence>
<dbReference type="AlphaFoldDB" id="A0A2V4A2D8"/>
<organism evidence="1 2">
    <name type="scientific">Marinifilum breve</name>
    <dbReference type="NCBI Taxonomy" id="2184082"/>
    <lineage>
        <taxon>Bacteria</taxon>
        <taxon>Pseudomonadati</taxon>
        <taxon>Bacteroidota</taxon>
        <taxon>Bacteroidia</taxon>
        <taxon>Marinilabiliales</taxon>
        <taxon>Marinifilaceae</taxon>
    </lineage>
</organism>
<dbReference type="Proteomes" id="UP000248079">
    <property type="component" value="Unassembled WGS sequence"/>
</dbReference>
<dbReference type="EMBL" id="QFLI01000001">
    <property type="protein sequence ID" value="PXY02876.1"/>
    <property type="molecule type" value="Genomic_DNA"/>
</dbReference>
<keyword evidence="2" id="KW-1185">Reference proteome</keyword>
<comment type="caution">
    <text evidence="1">The sequence shown here is derived from an EMBL/GenBank/DDBJ whole genome shotgun (WGS) entry which is preliminary data.</text>
</comment>
<accession>A0A2V4A2D8</accession>
<protein>
    <submittedName>
        <fullName evidence="1">Uncharacterized protein</fullName>
    </submittedName>
</protein>
<evidence type="ECO:0000313" key="1">
    <source>
        <dbReference type="EMBL" id="PXY02876.1"/>
    </source>
</evidence>